<dbReference type="EMBL" id="JAOECG010000025">
    <property type="protein sequence ID" value="MDG9788205.1"/>
    <property type="molecule type" value="Genomic_DNA"/>
</dbReference>
<dbReference type="Proteomes" id="UP001157887">
    <property type="component" value="Unassembled WGS sequence"/>
</dbReference>
<name>A0AAW6RXA4_ACIJO</name>
<comment type="caution">
    <text evidence="1">The sequence shown here is derived from an EMBL/GenBank/DDBJ whole genome shotgun (WGS) entry which is preliminary data.</text>
</comment>
<organism evidence="1 2">
    <name type="scientific">Acinetobacter johnsonii</name>
    <dbReference type="NCBI Taxonomy" id="40214"/>
    <lineage>
        <taxon>Bacteria</taxon>
        <taxon>Pseudomonadati</taxon>
        <taxon>Pseudomonadota</taxon>
        <taxon>Gammaproteobacteria</taxon>
        <taxon>Moraxellales</taxon>
        <taxon>Moraxellaceae</taxon>
        <taxon>Acinetobacter</taxon>
    </lineage>
</organism>
<evidence type="ECO:0008006" key="3">
    <source>
        <dbReference type="Google" id="ProtNLM"/>
    </source>
</evidence>
<sequence>MSRRTQGSMLWAVVKKVADPTKFELMKVGCPLDHKPGTDSKEKIENTCLEEEYNKTYLEGGGLSDTGTATFGLNADPLNASHSRLYDMIDSGESATFIQGWPGKKRGTVKHIVPVVDEDTGEITLSNQRSWTKYTGYVESFPLDFDANTIVKTTVTIQRQSKVDWVRETAEPVPPVGP</sequence>
<accession>A0AAW6RXA4</accession>
<proteinExistence type="predicted"/>
<evidence type="ECO:0000313" key="1">
    <source>
        <dbReference type="EMBL" id="MDG9788205.1"/>
    </source>
</evidence>
<gene>
    <name evidence="1" type="ORF">N7566_14695</name>
</gene>
<protein>
    <recommendedName>
        <fullName evidence="3">Phage tail protein</fullName>
    </recommendedName>
</protein>
<dbReference type="InterPro" id="IPR032495">
    <property type="entry name" value="Phage_TTP_11"/>
</dbReference>
<dbReference type="RefSeq" id="WP_279662006.1">
    <property type="nucleotide sequence ID" value="NZ_JAOECG010000025.1"/>
</dbReference>
<dbReference type="Pfam" id="PF16460">
    <property type="entry name" value="Phage_TTP_11"/>
    <property type="match status" value="1"/>
</dbReference>
<dbReference type="AlphaFoldDB" id="A0AAW6RXA4"/>
<dbReference type="Gene3D" id="4.10.410.40">
    <property type="match status" value="1"/>
</dbReference>
<evidence type="ECO:0000313" key="2">
    <source>
        <dbReference type="Proteomes" id="UP001157887"/>
    </source>
</evidence>
<reference evidence="1" key="1">
    <citation type="submission" date="2022-09" db="EMBL/GenBank/DDBJ databases">
        <title>Intensive care unit water sources are persistently colonized with multi-drug resistant bacteria and are the site of extensive horizontal gene transfer of antibiotic resistance genes.</title>
        <authorList>
            <person name="Diorio-Toth L."/>
        </authorList>
    </citation>
    <scope>NUCLEOTIDE SEQUENCE</scope>
    <source>
        <strain evidence="1">GD04065</strain>
    </source>
</reference>